<evidence type="ECO:0000313" key="1">
    <source>
        <dbReference type="EMBL" id="EOY45867.1"/>
    </source>
</evidence>
<reference evidence="2" key="1">
    <citation type="journal article" date="2013" name="Genome Biol. Evol.">
        <title>The genome sequence of Streptomyces lividans 66 reveals a novel tRNA-dependent peptide biosynthetic system within a metal-related genomic island.</title>
        <authorList>
            <person name="Cruz-Morales P."/>
            <person name="Vijgenboom E."/>
            <person name="Iruegas-Bocardo F."/>
            <person name="Girard G."/>
            <person name="Yanez-Guerra L.A."/>
            <person name="Ramos-Aboites H.E."/>
            <person name="Pernodet J.L."/>
            <person name="Anne J."/>
            <person name="van Wezel G.P."/>
            <person name="Barona-Gomez F."/>
        </authorList>
    </citation>
    <scope>NUCLEOTIDE SEQUENCE [LARGE SCALE GENOMIC DNA]</scope>
    <source>
        <strain evidence="2">1326</strain>
    </source>
</reference>
<dbReference type="AlphaFoldDB" id="A0A7U9DKY2"/>
<organism evidence="1 2">
    <name type="scientific">Streptomyces lividans 1326</name>
    <dbReference type="NCBI Taxonomy" id="1200984"/>
    <lineage>
        <taxon>Bacteria</taxon>
        <taxon>Bacillati</taxon>
        <taxon>Actinomycetota</taxon>
        <taxon>Actinomycetes</taxon>
        <taxon>Kitasatosporales</taxon>
        <taxon>Streptomycetaceae</taxon>
        <taxon>Streptomyces</taxon>
    </lineage>
</organism>
<dbReference type="Proteomes" id="UP000014062">
    <property type="component" value="Chromosome"/>
</dbReference>
<proteinExistence type="predicted"/>
<evidence type="ECO:0000313" key="2">
    <source>
        <dbReference type="Proteomes" id="UP000014062"/>
    </source>
</evidence>
<dbReference type="EMBL" id="CM001889">
    <property type="protein sequence ID" value="EOY45867.1"/>
    <property type="molecule type" value="Genomic_DNA"/>
</dbReference>
<sequence>MTRGKHLRKVCVLCEVCAVSIPLDADNRKAGTRKEGDGR</sequence>
<name>A0A7U9DKY2_STRLI</name>
<gene>
    <name evidence="1" type="ORF">SLI_1150</name>
</gene>
<accession>A0A7U9DKY2</accession>
<protein>
    <submittedName>
        <fullName evidence="1">Uncharacterized protein</fullName>
    </submittedName>
</protein>